<dbReference type="InterPro" id="IPR036864">
    <property type="entry name" value="Zn2-C6_fun-type_DNA-bd_sf"/>
</dbReference>
<protein>
    <recommendedName>
        <fullName evidence="9">Zn(2)-C6 fungal-type domain-containing protein</fullName>
    </recommendedName>
</protein>
<dbReference type="Gene3D" id="4.10.240.10">
    <property type="entry name" value="Zn(2)-C6 fungal-type DNA-binding domain"/>
    <property type="match status" value="1"/>
</dbReference>
<dbReference type="EMBL" id="KQ964451">
    <property type="protein sequence ID" value="KXN72568.1"/>
    <property type="molecule type" value="Genomic_DNA"/>
</dbReference>
<keyword evidence="7" id="KW-0539">Nucleus</keyword>
<feature type="compositionally biased region" description="Low complexity" evidence="8">
    <location>
        <begin position="211"/>
        <end position="243"/>
    </location>
</feature>
<dbReference type="AlphaFoldDB" id="A0A137PC28"/>
<evidence type="ECO:0000256" key="4">
    <source>
        <dbReference type="ARBA" id="ARBA00023015"/>
    </source>
</evidence>
<feature type="region of interest" description="Disordered" evidence="8">
    <location>
        <begin position="193"/>
        <end position="243"/>
    </location>
</feature>
<dbReference type="OrthoDB" id="65716at2759"/>
<dbReference type="GO" id="GO:0005634">
    <property type="term" value="C:nucleus"/>
    <property type="evidence" value="ECO:0007669"/>
    <property type="project" value="UniProtKB-SubCell"/>
</dbReference>
<dbReference type="Proteomes" id="UP000070444">
    <property type="component" value="Unassembled WGS sequence"/>
</dbReference>
<sequence>MENFSKNVNNNNSNGGASNNEQNNINSNINPLFYSNFGNSNYNRDSSISSNNGSNAFNTQGLNYTQTYTSQVRLPDSTNRTTLAFSDIQLYPQVHSPTPIHVDSPNTNKKGKEPRPPPTSPHSDADLSSNASSKKISLDNNSEAKAKKKPSKTGRRKVSQACVYCRRSHMTCDEFRPCSRCIKRKIGHLCHNESQQPHHHKAHSNAQSSSTQANTPNNDTPTNPPQQQLSSDASGVANVASSQQVQQTLSVPLTSNSLPPNMVYQPQSMGISESFSNSILSSQFNPLLVNAATPLDFSSQFLGNEFNIISDFLINYESNQLGGNIGDQLASNNNNNISNYTLSNKPRNHFEPSNNKEKFFLTAADPKDGTRAERLREVLNAKYEAGLIKPFNYVNGYSKLQKYMDSNMSPTNRQRILNVISTFRPAFRQVALGLTDLDLVLVEEEFERLLLDYDRVFSSMGIPACLWRRTGEIYKGNQEFAHLIGIPIEKLKEGKICIYELMTEDSAVNYWEKYGNIAFDPGQKAVLSSCIFHLQSGVKGKEDAGFIGSGPLPTLQCCFSFTIRRDKYSIPIAIVGNFIPLRSSH</sequence>
<organism evidence="10 11">
    <name type="scientific">Conidiobolus coronatus (strain ATCC 28846 / CBS 209.66 / NRRL 28638)</name>
    <name type="common">Delacroixia coronata</name>
    <dbReference type="NCBI Taxonomy" id="796925"/>
    <lineage>
        <taxon>Eukaryota</taxon>
        <taxon>Fungi</taxon>
        <taxon>Fungi incertae sedis</taxon>
        <taxon>Zoopagomycota</taxon>
        <taxon>Entomophthoromycotina</taxon>
        <taxon>Entomophthoromycetes</taxon>
        <taxon>Entomophthorales</taxon>
        <taxon>Ancylistaceae</taxon>
        <taxon>Conidiobolus</taxon>
    </lineage>
</organism>
<comment type="subcellular location">
    <subcellularLocation>
        <location evidence="1">Nucleus</location>
    </subcellularLocation>
</comment>
<feature type="compositionally biased region" description="Polar residues" evidence="8">
    <location>
        <begin position="126"/>
        <end position="143"/>
    </location>
</feature>
<dbReference type="SUPFAM" id="SSF57701">
    <property type="entry name" value="Zn2/Cys6 DNA-binding domain"/>
    <property type="match status" value="1"/>
</dbReference>
<evidence type="ECO:0000256" key="6">
    <source>
        <dbReference type="ARBA" id="ARBA00023163"/>
    </source>
</evidence>
<dbReference type="PROSITE" id="PS50048">
    <property type="entry name" value="ZN2_CY6_FUNGAL_2"/>
    <property type="match status" value="1"/>
</dbReference>
<dbReference type="SMART" id="SM00066">
    <property type="entry name" value="GAL4"/>
    <property type="match status" value="1"/>
</dbReference>
<feature type="region of interest" description="Disordered" evidence="8">
    <location>
        <begin position="94"/>
        <end position="160"/>
    </location>
</feature>
<evidence type="ECO:0000256" key="8">
    <source>
        <dbReference type="SAM" id="MobiDB-lite"/>
    </source>
</evidence>
<evidence type="ECO:0000259" key="9">
    <source>
        <dbReference type="PROSITE" id="PS50048"/>
    </source>
</evidence>
<evidence type="ECO:0000256" key="1">
    <source>
        <dbReference type="ARBA" id="ARBA00004123"/>
    </source>
</evidence>
<proteinExistence type="predicted"/>
<dbReference type="PROSITE" id="PS00463">
    <property type="entry name" value="ZN2_CY6_FUNGAL_1"/>
    <property type="match status" value="1"/>
</dbReference>
<keyword evidence="5" id="KW-0238">DNA-binding</keyword>
<dbReference type="GO" id="GO:0008270">
    <property type="term" value="F:zinc ion binding"/>
    <property type="evidence" value="ECO:0007669"/>
    <property type="project" value="InterPro"/>
</dbReference>
<dbReference type="Pfam" id="PF00172">
    <property type="entry name" value="Zn_clus"/>
    <property type="match status" value="1"/>
</dbReference>
<accession>A0A137PC28</accession>
<dbReference type="InterPro" id="IPR056751">
    <property type="entry name" value="PAS_13"/>
</dbReference>
<keyword evidence="11" id="KW-1185">Reference proteome</keyword>
<dbReference type="PANTHER" id="PTHR31986:SF7">
    <property type="entry name" value="REGULATOR OF DRUG SENSITIVITY 2"/>
    <property type="match status" value="1"/>
</dbReference>
<name>A0A137PC28_CONC2</name>
<dbReference type="GO" id="GO:0000981">
    <property type="term" value="F:DNA-binding transcription factor activity, RNA polymerase II-specific"/>
    <property type="evidence" value="ECO:0007669"/>
    <property type="project" value="InterPro"/>
</dbReference>
<dbReference type="FunFam" id="4.10.240.10:FF:000002">
    <property type="entry name" value="Zn cluster transcription factor Rds2"/>
    <property type="match status" value="1"/>
</dbReference>
<keyword evidence="4" id="KW-0805">Transcription regulation</keyword>
<dbReference type="OMA" id="RWMDSNV"/>
<dbReference type="InterPro" id="IPR053045">
    <property type="entry name" value="Zinc_cluster_trans_reg"/>
</dbReference>
<feature type="domain" description="Zn(2)-C6 fungal-type" evidence="9">
    <location>
        <begin position="161"/>
        <end position="190"/>
    </location>
</feature>
<evidence type="ECO:0000256" key="7">
    <source>
        <dbReference type="ARBA" id="ARBA00023242"/>
    </source>
</evidence>
<dbReference type="CDD" id="cd00067">
    <property type="entry name" value="GAL4"/>
    <property type="match status" value="1"/>
</dbReference>
<keyword evidence="3" id="KW-0862">Zinc</keyword>
<evidence type="ECO:0000313" key="11">
    <source>
        <dbReference type="Proteomes" id="UP000070444"/>
    </source>
</evidence>
<evidence type="ECO:0000256" key="3">
    <source>
        <dbReference type="ARBA" id="ARBA00022833"/>
    </source>
</evidence>
<dbReference type="STRING" id="796925.A0A137PC28"/>
<keyword evidence="2" id="KW-0479">Metal-binding</keyword>
<feature type="compositionally biased region" description="Basic residues" evidence="8">
    <location>
        <begin position="146"/>
        <end position="158"/>
    </location>
</feature>
<dbReference type="InterPro" id="IPR001138">
    <property type="entry name" value="Zn2Cys6_DnaBD"/>
</dbReference>
<gene>
    <name evidence="10" type="ORF">CONCODRAFT_47554</name>
</gene>
<evidence type="ECO:0000256" key="2">
    <source>
        <dbReference type="ARBA" id="ARBA00022723"/>
    </source>
</evidence>
<feature type="region of interest" description="Disordered" evidence="8">
    <location>
        <begin position="1"/>
        <end position="24"/>
    </location>
</feature>
<evidence type="ECO:0000313" key="10">
    <source>
        <dbReference type="EMBL" id="KXN72568.1"/>
    </source>
</evidence>
<dbReference type="Pfam" id="PF24990">
    <property type="entry name" value="PAS_13"/>
    <property type="match status" value="1"/>
</dbReference>
<dbReference type="PANTHER" id="PTHR31986">
    <property type="entry name" value="REGULATOR OF DRUG SENSITIVITY 2"/>
    <property type="match status" value="1"/>
</dbReference>
<keyword evidence="6" id="KW-0804">Transcription</keyword>
<dbReference type="GO" id="GO:0000977">
    <property type="term" value="F:RNA polymerase II transcription regulatory region sequence-specific DNA binding"/>
    <property type="evidence" value="ECO:0007669"/>
    <property type="project" value="TreeGrafter"/>
</dbReference>
<evidence type="ECO:0000256" key="5">
    <source>
        <dbReference type="ARBA" id="ARBA00023125"/>
    </source>
</evidence>
<reference evidence="10 11" key="1">
    <citation type="journal article" date="2015" name="Genome Biol. Evol.">
        <title>Phylogenomic analyses indicate that early fungi evolved digesting cell walls of algal ancestors of land plants.</title>
        <authorList>
            <person name="Chang Y."/>
            <person name="Wang S."/>
            <person name="Sekimoto S."/>
            <person name="Aerts A.L."/>
            <person name="Choi C."/>
            <person name="Clum A."/>
            <person name="LaButti K.M."/>
            <person name="Lindquist E.A."/>
            <person name="Yee Ngan C."/>
            <person name="Ohm R.A."/>
            <person name="Salamov A.A."/>
            <person name="Grigoriev I.V."/>
            <person name="Spatafora J.W."/>
            <person name="Berbee M.L."/>
        </authorList>
    </citation>
    <scope>NUCLEOTIDE SEQUENCE [LARGE SCALE GENOMIC DNA]</scope>
    <source>
        <strain evidence="10 11">NRRL 28638</strain>
    </source>
</reference>